<keyword evidence="7" id="KW-0411">Iron-sulfur</keyword>
<evidence type="ECO:0000259" key="9">
    <source>
        <dbReference type="PROSITE" id="PS51085"/>
    </source>
</evidence>
<evidence type="ECO:0000256" key="7">
    <source>
        <dbReference type="ARBA" id="ARBA00023014"/>
    </source>
</evidence>
<keyword evidence="4" id="KW-0479">Metal-binding</keyword>
<keyword evidence="3" id="KW-0001">2Fe-2S</keyword>
<dbReference type="InterPro" id="IPR012675">
    <property type="entry name" value="Beta-grasp_dom_sf"/>
</dbReference>
<dbReference type="PROSITE" id="PS00197">
    <property type="entry name" value="2FE2S_FER_1"/>
    <property type="match status" value="1"/>
</dbReference>
<name>A0ABT5AR19_9CYAN</name>
<comment type="caution">
    <text evidence="10">The sequence shown here is derived from an EMBL/GenBank/DDBJ whole genome shotgun (WGS) entry which is preliminary data.</text>
</comment>
<dbReference type="RefSeq" id="WP_271732677.1">
    <property type="nucleotide sequence ID" value="NZ_JANQDP010000098.1"/>
</dbReference>
<dbReference type="InterPro" id="IPR010241">
    <property type="entry name" value="Fd_pln"/>
</dbReference>
<keyword evidence="2" id="KW-0813">Transport</keyword>
<dbReference type="InterPro" id="IPR036010">
    <property type="entry name" value="2Fe-2S_ferredoxin-like_sf"/>
</dbReference>
<evidence type="ECO:0000256" key="2">
    <source>
        <dbReference type="ARBA" id="ARBA00022448"/>
    </source>
</evidence>
<reference evidence="10 11" key="1">
    <citation type="submission" date="2023-01" db="EMBL/GenBank/DDBJ databases">
        <title>Genomes from the Australian National Cyanobacteria Reference Collection.</title>
        <authorList>
            <person name="Willis A."/>
            <person name="Lee E.M.F."/>
        </authorList>
    </citation>
    <scope>NUCLEOTIDE SEQUENCE [LARGE SCALE GENOMIC DNA]</scope>
    <source>
        <strain evidence="10 11">CS-1033</strain>
    </source>
</reference>
<comment type="cofactor">
    <cofactor evidence="8">
        <name>[2Fe-2S] cluster</name>
        <dbReference type="ChEBI" id="CHEBI:190135"/>
    </cofactor>
</comment>
<organism evidence="10 11">
    <name type="scientific">Anabaenopsis arnoldii</name>
    <dbReference type="NCBI Taxonomy" id="2152938"/>
    <lineage>
        <taxon>Bacteria</taxon>
        <taxon>Bacillati</taxon>
        <taxon>Cyanobacteriota</taxon>
        <taxon>Cyanophyceae</taxon>
        <taxon>Nostocales</taxon>
        <taxon>Nodulariaceae</taxon>
        <taxon>Anabaenopsis</taxon>
    </lineage>
</organism>
<protein>
    <submittedName>
        <fullName evidence="10">2Fe-2S iron-sulfur cluster-binding protein</fullName>
    </submittedName>
</protein>
<dbReference type="EMBL" id="JAQMUH010000096">
    <property type="protein sequence ID" value="MDB9539719.1"/>
    <property type="molecule type" value="Genomic_DNA"/>
</dbReference>
<keyword evidence="5" id="KW-0249">Electron transport</keyword>
<dbReference type="PANTHER" id="PTHR43112:SF10">
    <property type="entry name" value="FERREDOXIN C 2, CHLOROPLASTIC"/>
    <property type="match status" value="1"/>
</dbReference>
<accession>A0ABT5AR19</accession>
<evidence type="ECO:0000256" key="5">
    <source>
        <dbReference type="ARBA" id="ARBA00022982"/>
    </source>
</evidence>
<proteinExistence type="inferred from homology"/>
<dbReference type="InterPro" id="IPR006058">
    <property type="entry name" value="2Fe2S_fd_BS"/>
</dbReference>
<keyword evidence="11" id="KW-1185">Reference proteome</keyword>
<feature type="domain" description="2Fe-2S ferredoxin-type" evidence="9">
    <location>
        <begin position="5"/>
        <end position="95"/>
    </location>
</feature>
<dbReference type="PROSITE" id="PS51085">
    <property type="entry name" value="2FE2S_FER_2"/>
    <property type="match status" value="1"/>
</dbReference>
<dbReference type="InterPro" id="IPR001041">
    <property type="entry name" value="2Fe-2S_ferredoxin-type"/>
</dbReference>
<comment type="similarity">
    <text evidence="1">Belongs to the 2Fe2S plant-type ferredoxin family.</text>
</comment>
<evidence type="ECO:0000313" key="11">
    <source>
        <dbReference type="Proteomes" id="UP001212499"/>
    </source>
</evidence>
<dbReference type="CDD" id="cd00207">
    <property type="entry name" value="fer2"/>
    <property type="match status" value="1"/>
</dbReference>
<keyword evidence="6" id="KW-0408">Iron</keyword>
<evidence type="ECO:0000256" key="1">
    <source>
        <dbReference type="ARBA" id="ARBA00007874"/>
    </source>
</evidence>
<evidence type="ECO:0000313" key="10">
    <source>
        <dbReference type="EMBL" id="MDB9539719.1"/>
    </source>
</evidence>
<evidence type="ECO:0000256" key="3">
    <source>
        <dbReference type="ARBA" id="ARBA00022714"/>
    </source>
</evidence>
<evidence type="ECO:0000256" key="8">
    <source>
        <dbReference type="ARBA" id="ARBA00034078"/>
    </source>
</evidence>
<dbReference type="PANTHER" id="PTHR43112">
    <property type="entry name" value="FERREDOXIN"/>
    <property type="match status" value="1"/>
</dbReference>
<evidence type="ECO:0000256" key="6">
    <source>
        <dbReference type="ARBA" id="ARBA00023004"/>
    </source>
</evidence>
<dbReference type="Proteomes" id="UP001212499">
    <property type="component" value="Unassembled WGS sequence"/>
</dbReference>
<dbReference type="Pfam" id="PF00111">
    <property type="entry name" value="Fer2"/>
    <property type="match status" value="1"/>
</dbReference>
<dbReference type="SUPFAM" id="SSF54292">
    <property type="entry name" value="2Fe-2S ferredoxin-like"/>
    <property type="match status" value="1"/>
</dbReference>
<dbReference type="Gene3D" id="3.10.20.30">
    <property type="match status" value="1"/>
</dbReference>
<evidence type="ECO:0000256" key="4">
    <source>
        <dbReference type="ARBA" id="ARBA00022723"/>
    </source>
</evidence>
<gene>
    <name evidence="10" type="ORF">PN457_08630</name>
</gene>
<dbReference type="NCBIfam" id="TIGR02008">
    <property type="entry name" value="fdx_plant"/>
    <property type="match status" value="1"/>
</dbReference>
<sequence>MSKTYNVEIHHQGKTHTLQVPENETILSVADAAGLDLPSSCHAGVCTTCAGQITEGTVDQTDGMGVSPELQKQGYALLCVAYPRSDLKVETEKEEIVYQLQFGKDQ</sequence>